<reference evidence="3" key="1">
    <citation type="journal article" date="2019" name="Int. J. Syst. Evol. Microbiol.">
        <title>The Global Catalogue of Microorganisms (GCM) 10K type strain sequencing project: providing services to taxonomists for standard genome sequencing and annotation.</title>
        <authorList>
            <consortium name="The Broad Institute Genomics Platform"/>
            <consortium name="The Broad Institute Genome Sequencing Center for Infectious Disease"/>
            <person name="Wu L."/>
            <person name="Ma J."/>
        </authorList>
    </citation>
    <scope>NUCLEOTIDE SEQUENCE [LARGE SCALE GENOMIC DNA]</scope>
    <source>
        <strain evidence="3">CECT 8010</strain>
    </source>
</reference>
<comment type="caution">
    <text evidence="2">The sequence shown here is derived from an EMBL/GenBank/DDBJ whole genome shotgun (WGS) entry which is preliminary data.</text>
</comment>
<evidence type="ECO:0000313" key="3">
    <source>
        <dbReference type="Proteomes" id="UP001595906"/>
    </source>
</evidence>
<gene>
    <name evidence="2" type="primary">traN</name>
    <name evidence="2" type="ORF">ACFOW1_15480</name>
</gene>
<proteinExistence type="predicted"/>
<name>A0ABV8Q286_9BACT</name>
<sequence>MKKICAVMITGIIILLMNIQASAQTEMPITKDSVIAPYTIAVTYYKTTNLVFPYAIKSVDRGSKDILVQKAKGVENILQVKAAIDSFTETNLTVITTDGNLYSFTVGYSNMPTQLTIVFEKQGTTKIEFSEQKDHTKELDDLSKKVIEKKKTFLHRKDKHDDMKLKLVSLYISNDVFYFKFFINNKSNVSYDMDAIRFAVKDKQKAKRTASQETELQPLYYYGETETVPGKHQQYFVVVVPKLTLPDNKYLDVHIIEKGGGRDLQLKLKNRHIMKAKPII</sequence>
<feature type="chain" id="PRO_5047067449" evidence="1">
    <location>
        <begin position="24"/>
        <end position="280"/>
    </location>
</feature>
<dbReference type="Proteomes" id="UP001595906">
    <property type="component" value="Unassembled WGS sequence"/>
</dbReference>
<dbReference type="RefSeq" id="WP_379015523.1">
    <property type="nucleotide sequence ID" value="NZ_JBHSDC010000029.1"/>
</dbReference>
<dbReference type="Pfam" id="PF13595">
    <property type="entry name" value="DUF4138"/>
    <property type="match status" value="1"/>
</dbReference>
<dbReference type="NCBIfam" id="TIGR03780">
    <property type="entry name" value="Bac_Flav_CT_N"/>
    <property type="match status" value="1"/>
</dbReference>
<organism evidence="2 3">
    <name type="scientific">Parasediminibacterium paludis</name>
    <dbReference type="NCBI Taxonomy" id="908966"/>
    <lineage>
        <taxon>Bacteria</taxon>
        <taxon>Pseudomonadati</taxon>
        <taxon>Bacteroidota</taxon>
        <taxon>Chitinophagia</taxon>
        <taxon>Chitinophagales</taxon>
        <taxon>Chitinophagaceae</taxon>
        <taxon>Parasediminibacterium</taxon>
    </lineage>
</organism>
<keyword evidence="1" id="KW-0732">Signal</keyword>
<accession>A0ABV8Q286</accession>
<dbReference type="InterPro" id="IPR022298">
    <property type="entry name" value="Conjug_transposon_TraN"/>
</dbReference>
<evidence type="ECO:0000256" key="1">
    <source>
        <dbReference type="SAM" id="SignalP"/>
    </source>
</evidence>
<keyword evidence="3" id="KW-1185">Reference proteome</keyword>
<feature type="signal peptide" evidence="1">
    <location>
        <begin position="1"/>
        <end position="23"/>
    </location>
</feature>
<protein>
    <submittedName>
        <fullName evidence="2">Conjugative transposon protein TraN</fullName>
    </submittedName>
</protein>
<dbReference type="EMBL" id="JBHSDC010000029">
    <property type="protein sequence ID" value="MFC4233302.1"/>
    <property type="molecule type" value="Genomic_DNA"/>
</dbReference>
<evidence type="ECO:0000313" key="2">
    <source>
        <dbReference type="EMBL" id="MFC4233302.1"/>
    </source>
</evidence>